<dbReference type="InterPro" id="IPR036390">
    <property type="entry name" value="WH_DNA-bd_sf"/>
</dbReference>
<evidence type="ECO:0000256" key="2">
    <source>
        <dbReference type="ARBA" id="ARBA00023125"/>
    </source>
</evidence>
<dbReference type="GO" id="GO:0003700">
    <property type="term" value="F:DNA-binding transcription factor activity"/>
    <property type="evidence" value="ECO:0007669"/>
    <property type="project" value="InterPro"/>
</dbReference>
<feature type="domain" description="HTH deoR-type" evidence="4">
    <location>
        <begin position="8"/>
        <end position="63"/>
    </location>
</feature>
<gene>
    <name evidence="5" type="ORF">OM076_05690</name>
</gene>
<evidence type="ECO:0000256" key="1">
    <source>
        <dbReference type="ARBA" id="ARBA00023015"/>
    </source>
</evidence>
<dbReference type="InterPro" id="IPR036388">
    <property type="entry name" value="WH-like_DNA-bd_sf"/>
</dbReference>
<dbReference type="Proteomes" id="UP001149140">
    <property type="component" value="Unassembled WGS sequence"/>
</dbReference>
<dbReference type="SUPFAM" id="SSF46785">
    <property type="entry name" value="Winged helix' DNA-binding domain"/>
    <property type="match status" value="1"/>
</dbReference>
<dbReference type="InterPro" id="IPR050313">
    <property type="entry name" value="Carb_Metab_HTH_regulators"/>
</dbReference>
<keyword evidence="2 5" id="KW-0238">DNA-binding</keyword>
<name>A0A9X3MQ80_9ACTN</name>
<dbReference type="PRINTS" id="PR00037">
    <property type="entry name" value="HTHLACR"/>
</dbReference>
<dbReference type="SMART" id="SM00420">
    <property type="entry name" value="HTH_DEOR"/>
    <property type="match status" value="1"/>
</dbReference>
<keyword evidence="3" id="KW-0804">Transcription</keyword>
<dbReference type="InterPro" id="IPR001034">
    <property type="entry name" value="DeoR_HTH"/>
</dbReference>
<keyword evidence="1" id="KW-0805">Transcription regulation</keyword>
<dbReference type="AlphaFoldDB" id="A0A9X3MQ80"/>
<dbReference type="InterPro" id="IPR037171">
    <property type="entry name" value="NagB/RpiA_transferase-like"/>
</dbReference>
<dbReference type="InterPro" id="IPR014036">
    <property type="entry name" value="DeoR-like_C"/>
</dbReference>
<dbReference type="SMART" id="SM01134">
    <property type="entry name" value="DeoRC"/>
    <property type="match status" value="1"/>
</dbReference>
<reference evidence="5" key="1">
    <citation type="submission" date="2022-10" db="EMBL/GenBank/DDBJ databases">
        <title>The WGS of Solirubrobacter ginsenosidimutans DSM 21036.</title>
        <authorList>
            <person name="Jiang Z."/>
        </authorList>
    </citation>
    <scope>NUCLEOTIDE SEQUENCE</scope>
    <source>
        <strain evidence="5">DSM 21036</strain>
    </source>
</reference>
<dbReference type="InterPro" id="IPR018356">
    <property type="entry name" value="Tscrpt_reg_HTH_DeoR_CS"/>
</dbReference>
<comment type="caution">
    <text evidence="5">The sequence shown here is derived from an EMBL/GenBank/DDBJ whole genome shotgun (WGS) entry which is preliminary data.</text>
</comment>
<dbReference type="RefSeq" id="WP_270038516.1">
    <property type="nucleotide sequence ID" value="NZ_JAPDOD010000003.1"/>
</dbReference>
<protein>
    <submittedName>
        <fullName evidence="5">DeoR/GlpR family DNA-binding transcription regulator</fullName>
    </submittedName>
</protein>
<evidence type="ECO:0000256" key="3">
    <source>
        <dbReference type="ARBA" id="ARBA00023163"/>
    </source>
</evidence>
<dbReference type="SUPFAM" id="SSF100950">
    <property type="entry name" value="NagB/RpiA/CoA transferase-like"/>
    <property type="match status" value="1"/>
</dbReference>
<dbReference type="Gene3D" id="1.10.10.10">
    <property type="entry name" value="Winged helix-like DNA-binding domain superfamily/Winged helix DNA-binding domain"/>
    <property type="match status" value="1"/>
</dbReference>
<organism evidence="5 6">
    <name type="scientific">Solirubrobacter ginsenosidimutans</name>
    <dbReference type="NCBI Taxonomy" id="490573"/>
    <lineage>
        <taxon>Bacteria</taxon>
        <taxon>Bacillati</taxon>
        <taxon>Actinomycetota</taxon>
        <taxon>Thermoleophilia</taxon>
        <taxon>Solirubrobacterales</taxon>
        <taxon>Solirubrobacteraceae</taxon>
        <taxon>Solirubrobacter</taxon>
    </lineage>
</organism>
<dbReference type="Gene3D" id="3.40.50.1360">
    <property type="match status" value="1"/>
</dbReference>
<proteinExistence type="predicted"/>
<evidence type="ECO:0000259" key="4">
    <source>
        <dbReference type="PROSITE" id="PS51000"/>
    </source>
</evidence>
<dbReference type="Pfam" id="PF00455">
    <property type="entry name" value="DeoRC"/>
    <property type="match status" value="1"/>
</dbReference>
<accession>A0A9X3MQ80</accession>
<keyword evidence="6" id="KW-1185">Reference proteome</keyword>
<evidence type="ECO:0000313" key="6">
    <source>
        <dbReference type="Proteomes" id="UP001149140"/>
    </source>
</evidence>
<dbReference type="Pfam" id="PF08220">
    <property type="entry name" value="HTH_DeoR"/>
    <property type="match status" value="1"/>
</dbReference>
<dbReference type="GO" id="GO:0003677">
    <property type="term" value="F:DNA binding"/>
    <property type="evidence" value="ECO:0007669"/>
    <property type="project" value="UniProtKB-KW"/>
</dbReference>
<evidence type="ECO:0000313" key="5">
    <source>
        <dbReference type="EMBL" id="MDA0159746.1"/>
    </source>
</evidence>
<dbReference type="PANTHER" id="PTHR30363:SF44">
    <property type="entry name" value="AGA OPERON TRANSCRIPTIONAL REPRESSOR-RELATED"/>
    <property type="match status" value="1"/>
</dbReference>
<dbReference type="PROSITE" id="PS00894">
    <property type="entry name" value="HTH_DEOR_1"/>
    <property type="match status" value="1"/>
</dbReference>
<dbReference type="PANTHER" id="PTHR30363">
    <property type="entry name" value="HTH-TYPE TRANSCRIPTIONAL REGULATOR SRLR-RELATED"/>
    <property type="match status" value="1"/>
</dbReference>
<dbReference type="EMBL" id="JAPDOD010000003">
    <property type="protein sequence ID" value="MDA0159746.1"/>
    <property type="molecule type" value="Genomic_DNA"/>
</dbReference>
<sequence length="274" mass="29184">MIDAPLPPVLRRARILERVQRDGGASLAELASEHAVSPVTVHRDLELLSGEGLLERVRGGARSLPDTRPRIETAWNARVREAATEKDSIAVRARELVEDGSTIFVDASSTGLALARALELRPPTELTLVTNSPAIALGLTADTIHVIVPPGELNQHMRVLTGRWTVDFLVELNISIAFISAAGITLEHGLTTSRSALADTLNAAAGAAKTKVGLLDSTKFKRSSLLTVRSAQSLDLVITDDGVDPATVAEFRQAGVNLVVADRLASMLEDIDAD</sequence>
<dbReference type="PROSITE" id="PS51000">
    <property type="entry name" value="HTH_DEOR_2"/>
    <property type="match status" value="1"/>
</dbReference>